<keyword evidence="2" id="KW-1185">Reference proteome</keyword>
<gene>
    <name evidence="1" type="ORF">SCUD_LOCUS4906</name>
</gene>
<protein>
    <submittedName>
        <fullName evidence="3">Ovule protein</fullName>
    </submittedName>
</protein>
<evidence type="ECO:0000313" key="3">
    <source>
        <dbReference type="WBParaSite" id="SCUD_0000490501-mRNA-1"/>
    </source>
</evidence>
<dbReference type="EMBL" id="UZAK01007082">
    <property type="protein sequence ID" value="VDO91456.1"/>
    <property type="molecule type" value="Genomic_DNA"/>
</dbReference>
<proteinExistence type="predicted"/>
<evidence type="ECO:0000313" key="2">
    <source>
        <dbReference type="Proteomes" id="UP000279833"/>
    </source>
</evidence>
<reference evidence="1 2" key="2">
    <citation type="submission" date="2018-11" db="EMBL/GenBank/DDBJ databases">
        <authorList>
            <consortium name="Pathogen Informatics"/>
        </authorList>
    </citation>
    <scope>NUCLEOTIDE SEQUENCE [LARGE SCALE GENOMIC DNA]</scope>
    <source>
        <strain evidence="1">Dakar</strain>
        <strain evidence="2">Dakar, Senegal</strain>
    </source>
</reference>
<dbReference type="AlphaFoldDB" id="A0A183JQB7"/>
<dbReference type="Proteomes" id="UP000279833">
    <property type="component" value="Unassembled WGS sequence"/>
</dbReference>
<organism evidence="3">
    <name type="scientific">Schistosoma curassoni</name>
    <dbReference type="NCBI Taxonomy" id="6186"/>
    <lineage>
        <taxon>Eukaryota</taxon>
        <taxon>Metazoa</taxon>
        <taxon>Spiralia</taxon>
        <taxon>Lophotrochozoa</taxon>
        <taxon>Platyhelminthes</taxon>
        <taxon>Trematoda</taxon>
        <taxon>Digenea</taxon>
        <taxon>Strigeidida</taxon>
        <taxon>Schistosomatoidea</taxon>
        <taxon>Schistosomatidae</taxon>
        <taxon>Schistosoma</taxon>
    </lineage>
</organism>
<sequence length="73" mass="8710">MKLLNSWIICNLKLLHLDLVVVKMTCWEEHQLIIHYQHPVLRCKIMITCLFFPINVSVEASIKYVLYMSHLIQ</sequence>
<reference evidence="3" key="1">
    <citation type="submission" date="2016-06" db="UniProtKB">
        <authorList>
            <consortium name="WormBaseParasite"/>
        </authorList>
    </citation>
    <scope>IDENTIFICATION</scope>
</reference>
<dbReference type="WBParaSite" id="SCUD_0000490501-mRNA-1">
    <property type="protein sequence ID" value="SCUD_0000490501-mRNA-1"/>
    <property type="gene ID" value="SCUD_0000490501"/>
</dbReference>
<evidence type="ECO:0000313" key="1">
    <source>
        <dbReference type="EMBL" id="VDO91456.1"/>
    </source>
</evidence>
<accession>A0A183JQB7</accession>
<name>A0A183JQB7_9TREM</name>